<dbReference type="AlphaFoldDB" id="A0A0S4ISB8"/>
<organism evidence="2 3">
    <name type="scientific">Bodo saltans</name>
    <name type="common">Flagellated protozoan</name>
    <dbReference type="NCBI Taxonomy" id="75058"/>
    <lineage>
        <taxon>Eukaryota</taxon>
        <taxon>Discoba</taxon>
        <taxon>Euglenozoa</taxon>
        <taxon>Kinetoplastea</taxon>
        <taxon>Metakinetoplastina</taxon>
        <taxon>Eubodonida</taxon>
        <taxon>Bodonidae</taxon>
        <taxon>Bodo</taxon>
    </lineage>
</organism>
<feature type="chain" id="PRO_5006621535" description="Membrane-associated protein" evidence="1">
    <location>
        <begin position="19"/>
        <end position="167"/>
    </location>
</feature>
<keyword evidence="1" id="KW-0732">Signal</keyword>
<dbReference type="VEuPathDB" id="TriTrypDB:BSAL_60390"/>
<name>A0A0S4ISB8_BODSA</name>
<evidence type="ECO:0000313" key="2">
    <source>
        <dbReference type="EMBL" id="CUF22971.1"/>
    </source>
</evidence>
<protein>
    <recommendedName>
        <fullName evidence="4">Membrane-associated protein</fullName>
    </recommendedName>
</protein>
<dbReference type="EMBL" id="CYKH01000270">
    <property type="protein sequence ID" value="CUF22971.1"/>
    <property type="molecule type" value="Genomic_DNA"/>
</dbReference>
<sequence length="167" mass="17785">MAASGLAILCAVSECLLTLLVLKHRRTLLANAFGDDAGVNAVFAAPSTTLSLSSVFTPASFSHPPCVSSSIVHSESVSFLPQPNSMMSIVKPHDVSLLPSFMNRQDATLSFLPYQVPDQFGQQPLYLHNASSSSASLLPSGVMKALAVLVQQAARAPHIKRRIVNEK</sequence>
<dbReference type="Proteomes" id="UP000051952">
    <property type="component" value="Unassembled WGS sequence"/>
</dbReference>
<evidence type="ECO:0000256" key="1">
    <source>
        <dbReference type="SAM" id="SignalP"/>
    </source>
</evidence>
<keyword evidence="3" id="KW-1185">Reference proteome</keyword>
<evidence type="ECO:0000313" key="3">
    <source>
        <dbReference type="Proteomes" id="UP000051952"/>
    </source>
</evidence>
<proteinExistence type="predicted"/>
<reference evidence="3" key="1">
    <citation type="submission" date="2015-09" db="EMBL/GenBank/DDBJ databases">
        <authorList>
            <consortium name="Pathogen Informatics"/>
        </authorList>
    </citation>
    <scope>NUCLEOTIDE SEQUENCE [LARGE SCALE GENOMIC DNA]</scope>
    <source>
        <strain evidence="3">Lake Konstanz</strain>
    </source>
</reference>
<accession>A0A0S4ISB8</accession>
<evidence type="ECO:0008006" key="4">
    <source>
        <dbReference type="Google" id="ProtNLM"/>
    </source>
</evidence>
<feature type="signal peptide" evidence="1">
    <location>
        <begin position="1"/>
        <end position="18"/>
    </location>
</feature>
<gene>
    <name evidence="2" type="ORF">BSAL_60390</name>
</gene>